<name>A0AAN5YN90_ASPLE</name>
<proteinExistence type="predicted"/>
<dbReference type="AlphaFoldDB" id="A0AAN5YN90"/>
<reference evidence="1" key="1">
    <citation type="journal article" date="2020" name="bioRxiv">
        <title>Genomic and phenotypic heterogeneity of clinical isolates of the human pathogens Aspergillus fumigatus, Aspergillus lentulus and Aspergillus fumigatiaffinis.</title>
        <authorList>
            <person name="dos Santos R.A.C."/>
            <person name="Steenwyk J.L."/>
            <person name="Rivero-Menendez O."/>
            <person name="Mead M.E."/>
            <person name="Silva L.P."/>
            <person name="Bastos R.W."/>
            <person name="Alastruey-Izquierdo A."/>
            <person name="Goldman G.H."/>
            <person name="Rokas A."/>
        </authorList>
    </citation>
    <scope>NUCLEOTIDE SEQUENCE</scope>
    <source>
        <strain evidence="1">CNM-CM8927</strain>
    </source>
</reference>
<dbReference type="EMBL" id="JAAAPU010000053">
    <property type="protein sequence ID" value="KAF4204759.1"/>
    <property type="molecule type" value="Genomic_DNA"/>
</dbReference>
<gene>
    <name evidence="1" type="ORF">CNMCM8927_007028</name>
</gene>
<comment type="caution">
    <text evidence="1">The sequence shown here is derived from an EMBL/GenBank/DDBJ whole genome shotgun (WGS) entry which is preliminary data.</text>
</comment>
<evidence type="ECO:0000313" key="2">
    <source>
        <dbReference type="Proteomes" id="UP000649114"/>
    </source>
</evidence>
<reference evidence="1" key="2">
    <citation type="submission" date="2020-04" db="EMBL/GenBank/DDBJ databases">
        <authorList>
            <person name="Santos R.A.C."/>
            <person name="Steenwyk J.L."/>
            <person name="Rivero-Menendez O."/>
            <person name="Mead M.E."/>
            <person name="Silva L.P."/>
            <person name="Bastos R.W."/>
            <person name="Alastruey-Izquierdo A."/>
            <person name="Goldman G.H."/>
            <person name="Rokas A."/>
        </authorList>
    </citation>
    <scope>NUCLEOTIDE SEQUENCE</scope>
    <source>
        <strain evidence="1">CNM-CM8927</strain>
    </source>
</reference>
<evidence type="ECO:0000313" key="1">
    <source>
        <dbReference type="EMBL" id="KAF4204759.1"/>
    </source>
</evidence>
<dbReference type="Proteomes" id="UP000649114">
    <property type="component" value="Unassembled WGS sequence"/>
</dbReference>
<protein>
    <submittedName>
        <fullName evidence="1">Uncharacterized protein</fullName>
    </submittedName>
</protein>
<accession>A0AAN5YN90</accession>
<sequence>MDVPCPILETYLATIRPMDSTLSTELDRIGAARAEGQENQFRLSAPGIQRAELGASPFGRSGAGPVDPWAHTWSPRPRRLALLPQTKKFLGLSKNSIPSIRDFFEKGKKRANSDTSDEA</sequence>
<organism evidence="1 2">
    <name type="scientific">Aspergillus lentulus</name>
    <dbReference type="NCBI Taxonomy" id="293939"/>
    <lineage>
        <taxon>Eukaryota</taxon>
        <taxon>Fungi</taxon>
        <taxon>Dikarya</taxon>
        <taxon>Ascomycota</taxon>
        <taxon>Pezizomycotina</taxon>
        <taxon>Eurotiomycetes</taxon>
        <taxon>Eurotiomycetidae</taxon>
        <taxon>Eurotiales</taxon>
        <taxon>Aspergillaceae</taxon>
        <taxon>Aspergillus</taxon>
        <taxon>Aspergillus subgen. Fumigati</taxon>
    </lineage>
</organism>